<comment type="caution">
    <text evidence="2">The sequence shown here is derived from an EMBL/GenBank/DDBJ whole genome shotgun (WGS) entry which is preliminary data.</text>
</comment>
<keyword evidence="1" id="KW-0812">Transmembrane</keyword>
<proteinExistence type="predicted"/>
<protein>
    <submittedName>
        <fullName evidence="2">Uncharacterized protein</fullName>
    </submittedName>
</protein>
<name>A0A4C1ZUI8_EUMVA</name>
<sequence>MVVIPKTRGTWRKIAHEVCGGGNASHRDGVTVFAARGTVTGIAVRISSKKKLLGIYTAWQTLVTSQILGLMIIHRQNKRQLLRQSAPERWWRPLRARGDLRCELLDLDKKNIVGYHSSCTFGRGFTHLDTEYNPLPLILVNGTAKSNPVPLSILVPGTDRPLTTNAEARRKTHPQKNLEVYLNRLTAATTRITFSIKMSAAGGILRAGGARGTGGAGAARARAGRRRRGWRQRSPGCVSESGERSCEYLELCVTLLRFVQDKTSQDELNRHFATFIHASRKSRHFLELEAGELTYYWWELSSPQTDGLTRFRSMECLITLLGHAPVFTFHELQVSGPVRVMRQCDENSATGGLI</sequence>
<dbReference type="Proteomes" id="UP000299102">
    <property type="component" value="Unassembled WGS sequence"/>
</dbReference>
<feature type="transmembrane region" description="Helical" evidence="1">
    <location>
        <begin position="53"/>
        <end position="73"/>
    </location>
</feature>
<dbReference type="AlphaFoldDB" id="A0A4C1ZUI8"/>
<gene>
    <name evidence="2" type="ORF">EVAR_77457_1</name>
</gene>
<keyword evidence="3" id="KW-1185">Reference proteome</keyword>
<organism evidence="2 3">
    <name type="scientific">Eumeta variegata</name>
    <name type="common">Bagworm moth</name>
    <name type="synonym">Eumeta japonica</name>
    <dbReference type="NCBI Taxonomy" id="151549"/>
    <lineage>
        <taxon>Eukaryota</taxon>
        <taxon>Metazoa</taxon>
        <taxon>Ecdysozoa</taxon>
        <taxon>Arthropoda</taxon>
        <taxon>Hexapoda</taxon>
        <taxon>Insecta</taxon>
        <taxon>Pterygota</taxon>
        <taxon>Neoptera</taxon>
        <taxon>Endopterygota</taxon>
        <taxon>Lepidoptera</taxon>
        <taxon>Glossata</taxon>
        <taxon>Ditrysia</taxon>
        <taxon>Tineoidea</taxon>
        <taxon>Psychidae</taxon>
        <taxon>Oiketicinae</taxon>
        <taxon>Eumeta</taxon>
    </lineage>
</organism>
<reference evidence="2 3" key="1">
    <citation type="journal article" date="2019" name="Commun. Biol.">
        <title>The bagworm genome reveals a unique fibroin gene that provides high tensile strength.</title>
        <authorList>
            <person name="Kono N."/>
            <person name="Nakamura H."/>
            <person name="Ohtoshi R."/>
            <person name="Tomita M."/>
            <person name="Numata K."/>
            <person name="Arakawa K."/>
        </authorList>
    </citation>
    <scope>NUCLEOTIDE SEQUENCE [LARGE SCALE GENOMIC DNA]</scope>
</reference>
<accession>A0A4C1ZUI8</accession>
<keyword evidence="1" id="KW-1133">Transmembrane helix</keyword>
<dbReference type="EMBL" id="BGZK01002193">
    <property type="protein sequence ID" value="GBP91660.1"/>
    <property type="molecule type" value="Genomic_DNA"/>
</dbReference>
<evidence type="ECO:0000313" key="2">
    <source>
        <dbReference type="EMBL" id="GBP91660.1"/>
    </source>
</evidence>
<evidence type="ECO:0000256" key="1">
    <source>
        <dbReference type="SAM" id="Phobius"/>
    </source>
</evidence>
<keyword evidence="1" id="KW-0472">Membrane</keyword>
<evidence type="ECO:0000313" key="3">
    <source>
        <dbReference type="Proteomes" id="UP000299102"/>
    </source>
</evidence>